<dbReference type="AlphaFoldDB" id="A0A9P8SYL8"/>
<evidence type="ECO:0000313" key="3">
    <source>
        <dbReference type="Proteomes" id="UP000788993"/>
    </source>
</evidence>
<evidence type="ECO:0000313" key="2">
    <source>
        <dbReference type="EMBL" id="KAH3658955.1"/>
    </source>
</evidence>
<name>A0A9P8SYL8_9ASCO</name>
<organism evidence="2 3">
    <name type="scientific">Ogataea polymorpha</name>
    <dbReference type="NCBI Taxonomy" id="460523"/>
    <lineage>
        <taxon>Eukaryota</taxon>
        <taxon>Fungi</taxon>
        <taxon>Dikarya</taxon>
        <taxon>Ascomycota</taxon>
        <taxon>Saccharomycotina</taxon>
        <taxon>Pichiomycetes</taxon>
        <taxon>Pichiales</taxon>
        <taxon>Pichiaceae</taxon>
        <taxon>Ogataea</taxon>
    </lineage>
</organism>
<evidence type="ECO:0000256" key="1">
    <source>
        <dbReference type="SAM" id="Phobius"/>
    </source>
</evidence>
<comment type="caution">
    <text evidence="2">The sequence shown here is derived from an EMBL/GenBank/DDBJ whole genome shotgun (WGS) entry which is preliminary data.</text>
</comment>
<reference evidence="2" key="2">
    <citation type="submission" date="2021-01" db="EMBL/GenBank/DDBJ databases">
        <authorList>
            <person name="Schikora-Tamarit M.A."/>
        </authorList>
    </citation>
    <scope>NUCLEOTIDE SEQUENCE</scope>
    <source>
        <strain evidence="2">NCAIM Y.01608</strain>
    </source>
</reference>
<sequence>MALSTSSKLFFVAPLTTIDAVREDSLSWRKMVTLSPPISLVSTTSTVPISSGIGAPSLAKGVPPQTLAILLRSNLDGTLKLFREAPMILTTRIESTLKSFGLFFGITLIIASATRSLIFFSLPYCFDAITGWMIFSNSSFEFKSEIWSITKFSSSFKANLLARLYP</sequence>
<feature type="transmembrane region" description="Helical" evidence="1">
    <location>
        <begin position="100"/>
        <end position="120"/>
    </location>
</feature>
<keyword evidence="3" id="KW-1185">Reference proteome</keyword>
<protein>
    <submittedName>
        <fullName evidence="2">Uncharacterized protein</fullName>
    </submittedName>
</protein>
<proteinExistence type="predicted"/>
<keyword evidence="1" id="KW-0812">Transmembrane</keyword>
<reference evidence="2" key="1">
    <citation type="journal article" date="2021" name="Open Biol.">
        <title>Shared evolutionary footprints suggest mitochondrial oxidative damage underlies multiple complex I losses in fungi.</title>
        <authorList>
            <person name="Schikora-Tamarit M.A."/>
            <person name="Marcet-Houben M."/>
            <person name="Nosek J."/>
            <person name="Gabaldon T."/>
        </authorList>
    </citation>
    <scope>NUCLEOTIDE SEQUENCE</scope>
    <source>
        <strain evidence="2">NCAIM Y.01608</strain>
    </source>
</reference>
<keyword evidence="1" id="KW-1133">Transmembrane helix</keyword>
<gene>
    <name evidence="2" type="ORF">OGATHE_006681</name>
</gene>
<dbReference type="EMBL" id="JAEUBD010001571">
    <property type="protein sequence ID" value="KAH3658955.1"/>
    <property type="molecule type" value="Genomic_DNA"/>
</dbReference>
<keyword evidence="1" id="KW-0472">Membrane</keyword>
<dbReference type="Proteomes" id="UP000788993">
    <property type="component" value="Unassembled WGS sequence"/>
</dbReference>
<accession>A0A9P8SYL8</accession>